<dbReference type="InterPro" id="IPR020094">
    <property type="entry name" value="TruA/RsuA/RluB/E/F_N"/>
</dbReference>
<dbReference type="FunFam" id="3.10.290.10:FF:000003">
    <property type="entry name" value="Pseudouridine synthase"/>
    <property type="match status" value="1"/>
</dbReference>
<evidence type="ECO:0000256" key="3">
    <source>
        <dbReference type="ARBA" id="ARBA00022884"/>
    </source>
</evidence>
<name>A0A917ZIB8_9GAMM</name>
<feature type="domain" description="RNA-binding S4" evidence="10">
    <location>
        <begin position="4"/>
        <end position="60"/>
    </location>
</feature>
<dbReference type="InterPro" id="IPR050343">
    <property type="entry name" value="RsuA_PseudoU_synthase"/>
</dbReference>
<feature type="region of interest" description="Disordered" evidence="9">
    <location>
        <begin position="247"/>
        <end position="286"/>
    </location>
</feature>
<dbReference type="InterPro" id="IPR006145">
    <property type="entry name" value="PsdUridine_synth_RsuA/RluA"/>
</dbReference>
<dbReference type="InterPro" id="IPR000748">
    <property type="entry name" value="PsdUridine_synth_RsuA/RluB/E/F"/>
</dbReference>
<dbReference type="Gene3D" id="3.30.70.580">
    <property type="entry name" value="Pseudouridine synthase I, catalytic domain, N-terminal subdomain"/>
    <property type="match status" value="1"/>
</dbReference>
<dbReference type="GO" id="GO:0005829">
    <property type="term" value="C:cytosol"/>
    <property type="evidence" value="ECO:0007669"/>
    <property type="project" value="UniProtKB-ARBA"/>
</dbReference>
<dbReference type="SUPFAM" id="SSF55174">
    <property type="entry name" value="Alpha-L RNA-binding motif"/>
    <property type="match status" value="1"/>
</dbReference>
<dbReference type="InterPro" id="IPR002942">
    <property type="entry name" value="S4_RNA-bd"/>
</dbReference>
<comment type="similarity">
    <text evidence="1 8">Belongs to the pseudouridine synthase RsuA family.</text>
</comment>
<keyword evidence="12" id="KW-1185">Reference proteome</keyword>
<dbReference type="SMART" id="SM00363">
    <property type="entry name" value="S4"/>
    <property type="match status" value="1"/>
</dbReference>
<gene>
    <name evidence="11" type="ORF">GCM10011348_24650</name>
</gene>
<dbReference type="InterPro" id="IPR020103">
    <property type="entry name" value="PsdUridine_synth_cat_dom_sf"/>
</dbReference>
<dbReference type="Pfam" id="PF01479">
    <property type="entry name" value="S4"/>
    <property type="match status" value="1"/>
</dbReference>
<dbReference type="PANTHER" id="PTHR47683">
    <property type="entry name" value="PSEUDOURIDINE SYNTHASE FAMILY PROTEIN-RELATED"/>
    <property type="match status" value="1"/>
</dbReference>
<evidence type="ECO:0000256" key="6">
    <source>
        <dbReference type="ARBA" id="ARBA00037383"/>
    </source>
</evidence>
<dbReference type="Proteomes" id="UP000599578">
    <property type="component" value="Unassembled WGS sequence"/>
</dbReference>
<evidence type="ECO:0000256" key="4">
    <source>
        <dbReference type="ARBA" id="ARBA00023235"/>
    </source>
</evidence>
<keyword evidence="3 7" id="KW-0694">RNA-binding</keyword>
<keyword evidence="4 8" id="KW-0413">Isomerase</keyword>
<dbReference type="RefSeq" id="WP_188860893.1">
    <property type="nucleotide sequence ID" value="NZ_BMLT01000005.1"/>
</dbReference>
<evidence type="ECO:0000313" key="11">
    <source>
        <dbReference type="EMBL" id="GGO82684.1"/>
    </source>
</evidence>
<dbReference type="GO" id="GO:0160139">
    <property type="term" value="F:23S rRNA pseudouridine(2605) synthase activity"/>
    <property type="evidence" value="ECO:0007669"/>
    <property type="project" value="UniProtKB-EC"/>
</dbReference>
<dbReference type="InterPro" id="IPR018496">
    <property type="entry name" value="PsdUridine_synth_RsuA/RluB_CS"/>
</dbReference>
<dbReference type="GO" id="GO:0003723">
    <property type="term" value="F:RNA binding"/>
    <property type="evidence" value="ECO:0007669"/>
    <property type="project" value="UniProtKB-KW"/>
</dbReference>
<dbReference type="FunFam" id="3.30.70.580:FF:000009">
    <property type="entry name" value="Pseudouridine synthase"/>
    <property type="match status" value="1"/>
</dbReference>
<evidence type="ECO:0000256" key="7">
    <source>
        <dbReference type="PROSITE-ProRule" id="PRU00182"/>
    </source>
</evidence>
<evidence type="ECO:0000256" key="2">
    <source>
        <dbReference type="ARBA" id="ARBA00022552"/>
    </source>
</evidence>
<sequence length="286" mass="32654">MSDEKLQKVLARSGLGSRREMERWIEEGRFSIDGERAGLGDRIGPAARVTLDGRPVKLIFERESQRRVLIYNKPLGEISTRHDPEGRKTVFDHLPALSQGRWIAIGRLDINTTGLLLFTTDGELANAMMHPSAQIDREYAVRVLGDVDDAMLERLKQGVLLEDGMARFTDVQYFDGEGANKWYHCVVMEGRNREVRRLWESQGVQVSRLKRVRYGPLFLPSDVPVGTWKELTPKEIKALSKMLGLADKKPTRLKPAEKASLERRFKRQRSRREEGPKHKPKGDAQV</sequence>
<dbReference type="Gene3D" id="3.10.290.10">
    <property type="entry name" value="RNA-binding S4 domain"/>
    <property type="match status" value="1"/>
</dbReference>
<evidence type="ECO:0000256" key="8">
    <source>
        <dbReference type="RuleBase" id="RU003887"/>
    </source>
</evidence>
<evidence type="ECO:0000259" key="10">
    <source>
        <dbReference type="SMART" id="SM00363"/>
    </source>
</evidence>
<evidence type="ECO:0000256" key="5">
    <source>
        <dbReference type="ARBA" id="ARBA00036944"/>
    </source>
</evidence>
<protein>
    <recommendedName>
        <fullName evidence="8">Pseudouridine synthase</fullName>
        <ecNumber evidence="8">5.4.99.-</ecNumber>
    </recommendedName>
</protein>
<dbReference type="EMBL" id="BMLT01000005">
    <property type="protein sequence ID" value="GGO82684.1"/>
    <property type="molecule type" value="Genomic_DNA"/>
</dbReference>
<dbReference type="Pfam" id="PF00849">
    <property type="entry name" value="PseudoU_synth_2"/>
    <property type="match status" value="1"/>
</dbReference>
<dbReference type="EC" id="5.4.99.-" evidence="8"/>
<reference evidence="11 12" key="1">
    <citation type="journal article" date="2014" name="Int. J. Syst. Evol. Microbiol.">
        <title>Complete genome sequence of Corynebacterium casei LMG S-19264T (=DSM 44701T), isolated from a smear-ripened cheese.</title>
        <authorList>
            <consortium name="US DOE Joint Genome Institute (JGI-PGF)"/>
            <person name="Walter F."/>
            <person name="Albersmeier A."/>
            <person name="Kalinowski J."/>
            <person name="Ruckert C."/>
        </authorList>
    </citation>
    <scope>NUCLEOTIDE SEQUENCE [LARGE SCALE GENOMIC DNA]</scope>
    <source>
        <strain evidence="11 12">CGMCC 1.7286</strain>
    </source>
</reference>
<keyword evidence="2" id="KW-0698">rRNA processing</keyword>
<dbReference type="SUPFAM" id="SSF55120">
    <property type="entry name" value="Pseudouridine synthase"/>
    <property type="match status" value="1"/>
</dbReference>
<dbReference type="CDD" id="cd00165">
    <property type="entry name" value="S4"/>
    <property type="match status" value="1"/>
</dbReference>
<dbReference type="PROSITE" id="PS50889">
    <property type="entry name" value="S4"/>
    <property type="match status" value="1"/>
</dbReference>
<feature type="compositionally biased region" description="Basic and acidic residues" evidence="9">
    <location>
        <begin position="247"/>
        <end position="263"/>
    </location>
</feature>
<dbReference type="PANTHER" id="PTHR47683:SF3">
    <property type="entry name" value="RIBOSOMAL LARGE SUBUNIT PSEUDOURIDINE SYNTHASE B"/>
    <property type="match status" value="1"/>
</dbReference>
<dbReference type="InterPro" id="IPR042092">
    <property type="entry name" value="PsdUridine_s_RsuA/RluB/E/F_cat"/>
</dbReference>
<proteinExistence type="inferred from homology"/>
<dbReference type="NCBIfam" id="TIGR00093">
    <property type="entry name" value="pseudouridine synthase"/>
    <property type="match status" value="1"/>
</dbReference>
<comment type="function">
    <text evidence="6">Responsible for synthesis of pseudouridine from uracil-2605 in 23S ribosomal RNA.</text>
</comment>
<accession>A0A917ZIB8</accession>
<comment type="caution">
    <text evidence="11">The sequence shown here is derived from an EMBL/GenBank/DDBJ whole genome shotgun (WGS) entry which is preliminary data.</text>
</comment>
<dbReference type="AlphaFoldDB" id="A0A917ZIB8"/>
<evidence type="ECO:0000256" key="9">
    <source>
        <dbReference type="SAM" id="MobiDB-lite"/>
    </source>
</evidence>
<dbReference type="CDD" id="cd02556">
    <property type="entry name" value="PseudoU_synth_RluB"/>
    <property type="match status" value="1"/>
</dbReference>
<evidence type="ECO:0000313" key="12">
    <source>
        <dbReference type="Proteomes" id="UP000599578"/>
    </source>
</evidence>
<dbReference type="PROSITE" id="PS01149">
    <property type="entry name" value="PSI_RSU"/>
    <property type="match status" value="1"/>
</dbReference>
<organism evidence="11 12">
    <name type="scientific">Marinobacterium nitratireducens</name>
    <dbReference type="NCBI Taxonomy" id="518897"/>
    <lineage>
        <taxon>Bacteria</taxon>
        <taxon>Pseudomonadati</taxon>
        <taxon>Pseudomonadota</taxon>
        <taxon>Gammaproteobacteria</taxon>
        <taxon>Oceanospirillales</taxon>
        <taxon>Oceanospirillaceae</taxon>
        <taxon>Marinobacterium</taxon>
    </lineage>
</organism>
<evidence type="ECO:0000256" key="1">
    <source>
        <dbReference type="ARBA" id="ARBA00008348"/>
    </source>
</evidence>
<dbReference type="Gene3D" id="3.30.70.1560">
    <property type="entry name" value="Alpha-L RNA-binding motif"/>
    <property type="match status" value="1"/>
</dbReference>
<dbReference type="FunFam" id="3.30.70.1560:FF:000001">
    <property type="entry name" value="Pseudouridine synthase"/>
    <property type="match status" value="1"/>
</dbReference>
<dbReference type="InterPro" id="IPR036986">
    <property type="entry name" value="S4_RNA-bd_sf"/>
</dbReference>
<dbReference type="NCBIfam" id="NF007976">
    <property type="entry name" value="PRK10700.1"/>
    <property type="match status" value="1"/>
</dbReference>
<dbReference type="GO" id="GO:0000455">
    <property type="term" value="P:enzyme-directed rRNA pseudouridine synthesis"/>
    <property type="evidence" value="ECO:0007669"/>
    <property type="project" value="UniProtKB-ARBA"/>
</dbReference>
<comment type="catalytic activity">
    <reaction evidence="5">
        <text>uridine(2605) in 23S rRNA = pseudouridine(2605) in 23S rRNA</text>
        <dbReference type="Rhea" id="RHEA:42520"/>
        <dbReference type="Rhea" id="RHEA-COMP:10095"/>
        <dbReference type="Rhea" id="RHEA-COMP:10096"/>
        <dbReference type="ChEBI" id="CHEBI:65314"/>
        <dbReference type="ChEBI" id="CHEBI:65315"/>
        <dbReference type="EC" id="5.4.99.22"/>
    </reaction>
</comment>